<dbReference type="InterPro" id="IPR001360">
    <property type="entry name" value="Glyco_hydro_1"/>
</dbReference>
<dbReference type="PANTHER" id="PTHR10353:SF36">
    <property type="entry name" value="LP05116P"/>
    <property type="match status" value="1"/>
</dbReference>
<dbReference type="InterPro" id="IPR017736">
    <property type="entry name" value="Glyco_hydro_1_beta-glucosidase"/>
</dbReference>
<sequence length="487" mass="52866">MTALRPETGAHAASPAARTAPAGFPTGFTWGAATAAYQVEGAAAEDGRTPSIWDTFARTPGRVLGGDTGDTAADHYHRYRDDVRLMRELGLTAYRFSLSWSRVQPTGRGPAVQRGLDFYRRLTDELLTAGITPVATLYHWDLPQDLEDAGGWPHRVTAERFADYAALAAEALGDRVPLWTTLNEPWCSAFLGYGSGVHAPGRTDPAVALRAAHHLNLAHGRAVEVLRDTLPKDARISVTLNLHQVRPLGAGPEDAEAARRIDAVGNRIFTGPMLAGAYPQDLLADTARLVDWAGLVRPGDLETISRPIDVLGVNYYTPTVVSAAVPGSDAARTHGGHGTSDHSPWPGAEDVVFHLPEGRDRTAMDWAIDPDGLYELLVGLHRDHPDLPLMVTENGAAFDDCVRADGQVDDPERIAYLAGHLAAVQRALAAGADVRGYFLWSLLDNFEWAYGYSKRFGVVYVDYATQRRIPKASARWYAEVIRANALP</sequence>
<keyword evidence="11" id="KW-1185">Reference proteome</keyword>
<dbReference type="InterPro" id="IPR033132">
    <property type="entry name" value="GH_1_N_CS"/>
</dbReference>
<dbReference type="PANTHER" id="PTHR10353">
    <property type="entry name" value="GLYCOSYL HYDROLASE"/>
    <property type="match status" value="1"/>
</dbReference>
<evidence type="ECO:0000313" key="10">
    <source>
        <dbReference type="EMBL" id="GAA3721641.1"/>
    </source>
</evidence>
<dbReference type="NCBIfam" id="TIGR03356">
    <property type="entry name" value="BGL"/>
    <property type="match status" value="1"/>
</dbReference>
<gene>
    <name evidence="10" type="ORF">GCM10023082_19150</name>
</gene>
<dbReference type="Gene3D" id="3.20.20.80">
    <property type="entry name" value="Glycosidases"/>
    <property type="match status" value="1"/>
</dbReference>
<dbReference type="Pfam" id="PF00232">
    <property type="entry name" value="Glyco_hydro_1"/>
    <property type="match status" value="1"/>
</dbReference>
<dbReference type="EC" id="3.2.1.21" evidence="3 9"/>
<evidence type="ECO:0000256" key="2">
    <source>
        <dbReference type="ARBA" id="ARBA00010838"/>
    </source>
</evidence>
<evidence type="ECO:0000256" key="1">
    <source>
        <dbReference type="ARBA" id="ARBA00000448"/>
    </source>
</evidence>
<keyword evidence="4 9" id="KW-0378">Hydrolase</keyword>
<evidence type="ECO:0000256" key="5">
    <source>
        <dbReference type="ARBA" id="ARBA00023001"/>
    </source>
</evidence>
<evidence type="ECO:0000256" key="4">
    <source>
        <dbReference type="ARBA" id="ARBA00022801"/>
    </source>
</evidence>
<evidence type="ECO:0000256" key="7">
    <source>
        <dbReference type="ARBA" id="ARBA00023295"/>
    </source>
</evidence>
<keyword evidence="8" id="KW-0624">Polysaccharide degradation</keyword>
<keyword evidence="7 9" id="KW-0326">Glycosidase</keyword>
<dbReference type="InterPro" id="IPR017853">
    <property type="entry name" value="GH"/>
</dbReference>
<keyword evidence="6" id="KW-0119">Carbohydrate metabolism</keyword>
<dbReference type="PRINTS" id="PR00131">
    <property type="entry name" value="GLHYDRLASE1"/>
</dbReference>
<evidence type="ECO:0000256" key="8">
    <source>
        <dbReference type="ARBA" id="ARBA00023326"/>
    </source>
</evidence>
<evidence type="ECO:0000256" key="9">
    <source>
        <dbReference type="RuleBase" id="RU361175"/>
    </source>
</evidence>
<comment type="caution">
    <text evidence="10">The sequence shown here is derived from an EMBL/GenBank/DDBJ whole genome shotgun (WGS) entry which is preliminary data.</text>
</comment>
<dbReference type="EMBL" id="BAABEP010000009">
    <property type="protein sequence ID" value="GAA3721641.1"/>
    <property type="molecule type" value="Genomic_DNA"/>
</dbReference>
<comment type="catalytic activity">
    <reaction evidence="1 9">
        <text>Hydrolysis of terminal, non-reducing beta-D-glucosyl residues with release of beta-D-glucose.</text>
        <dbReference type="EC" id="3.2.1.21"/>
    </reaction>
</comment>
<comment type="similarity">
    <text evidence="2 9">Belongs to the glycosyl hydrolase 1 family.</text>
</comment>
<dbReference type="PROSITE" id="PS00653">
    <property type="entry name" value="GLYCOSYL_HYDROL_F1_2"/>
    <property type="match status" value="1"/>
</dbReference>
<dbReference type="SUPFAM" id="SSF51445">
    <property type="entry name" value="(Trans)glycosidases"/>
    <property type="match status" value="1"/>
</dbReference>
<evidence type="ECO:0000256" key="6">
    <source>
        <dbReference type="ARBA" id="ARBA00023277"/>
    </source>
</evidence>
<organism evidence="10 11">
    <name type="scientific">Streptomyces tremellae</name>
    <dbReference type="NCBI Taxonomy" id="1124239"/>
    <lineage>
        <taxon>Bacteria</taxon>
        <taxon>Bacillati</taxon>
        <taxon>Actinomycetota</taxon>
        <taxon>Actinomycetes</taxon>
        <taxon>Kitasatosporales</taxon>
        <taxon>Streptomycetaceae</taxon>
        <taxon>Streptomyces</taxon>
    </lineage>
</organism>
<proteinExistence type="inferred from homology"/>
<dbReference type="Proteomes" id="UP001499884">
    <property type="component" value="Unassembled WGS sequence"/>
</dbReference>
<protein>
    <recommendedName>
        <fullName evidence="3 9">Beta-glucosidase</fullName>
        <ecNumber evidence="3 9">3.2.1.21</ecNumber>
    </recommendedName>
</protein>
<evidence type="ECO:0000313" key="11">
    <source>
        <dbReference type="Proteomes" id="UP001499884"/>
    </source>
</evidence>
<keyword evidence="5" id="KW-0136">Cellulose degradation</keyword>
<dbReference type="RefSeq" id="WP_345643900.1">
    <property type="nucleotide sequence ID" value="NZ_BAABEP010000009.1"/>
</dbReference>
<evidence type="ECO:0000256" key="3">
    <source>
        <dbReference type="ARBA" id="ARBA00012744"/>
    </source>
</evidence>
<name>A0ABP7ENT1_9ACTN</name>
<reference evidence="11" key="1">
    <citation type="journal article" date="2019" name="Int. J. Syst. Evol. Microbiol.">
        <title>The Global Catalogue of Microorganisms (GCM) 10K type strain sequencing project: providing services to taxonomists for standard genome sequencing and annotation.</title>
        <authorList>
            <consortium name="The Broad Institute Genomics Platform"/>
            <consortium name="The Broad Institute Genome Sequencing Center for Infectious Disease"/>
            <person name="Wu L."/>
            <person name="Ma J."/>
        </authorList>
    </citation>
    <scope>NUCLEOTIDE SEQUENCE [LARGE SCALE GENOMIC DNA]</scope>
    <source>
        <strain evidence="11">JCM 30846</strain>
    </source>
</reference>
<accession>A0ABP7ENT1</accession>